<keyword evidence="8" id="KW-0675">Receptor</keyword>
<proteinExistence type="inferred from homology"/>
<evidence type="ECO:0000313" key="15">
    <source>
        <dbReference type="Proteomes" id="UP000186917"/>
    </source>
</evidence>
<evidence type="ECO:0000256" key="2">
    <source>
        <dbReference type="ARBA" id="ARBA00022448"/>
    </source>
</evidence>
<dbReference type="InterPro" id="IPR036942">
    <property type="entry name" value="Beta-barrel_TonB_sf"/>
</dbReference>
<dbReference type="InterPro" id="IPR008969">
    <property type="entry name" value="CarboxyPept-like_regulatory"/>
</dbReference>
<dbReference type="InterPro" id="IPR012910">
    <property type="entry name" value="Plug_dom"/>
</dbReference>
<evidence type="ECO:0000256" key="3">
    <source>
        <dbReference type="ARBA" id="ARBA00022452"/>
    </source>
</evidence>
<keyword evidence="7 10" id="KW-0472">Membrane</keyword>
<comment type="subcellular location">
    <subcellularLocation>
        <location evidence="1 10">Cell outer membrane</location>
        <topology evidence="1 10">Multi-pass membrane protein</topology>
    </subcellularLocation>
</comment>
<dbReference type="InterPro" id="IPR037066">
    <property type="entry name" value="Plug_dom_sf"/>
</dbReference>
<evidence type="ECO:0000256" key="8">
    <source>
        <dbReference type="ARBA" id="ARBA00023170"/>
    </source>
</evidence>
<dbReference type="GO" id="GO:0009279">
    <property type="term" value="C:cell outer membrane"/>
    <property type="evidence" value="ECO:0007669"/>
    <property type="project" value="UniProtKB-SubCell"/>
</dbReference>
<comment type="similarity">
    <text evidence="10 11">Belongs to the TonB-dependent receptor family.</text>
</comment>
<dbReference type="Gene3D" id="2.40.170.20">
    <property type="entry name" value="TonB-dependent receptor, beta-barrel domain"/>
    <property type="match status" value="1"/>
</dbReference>
<evidence type="ECO:0000256" key="11">
    <source>
        <dbReference type="RuleBase" id="RU003357"/>
    </source>
</evidence>
<evidence type="ECO:0000313" key="14">
    <source>
        <dbReference type="EMBL" id="SIS98816.1"/>
    </source>
</evidence>
<name>A0A173MGV2_9BACT</name>
<dbReference type="Proteomes" id="UP000186917">
    <property type="component" value="Unassembled WGS sequence"/>
</dbReference>
<dbReference type="InterPro" id="IPR039426">
    <property type="entry name" value="TonB-dep_rcpt-like"/>
</dbReference>
<sequence>MKPILLVIATVIAITAHAQKKCLLTGYITSGKGEVLPGASVKEMGQQVVSVSDASGFYSLPLLEGRHKIAVEGSGYGQQILELAIDKNTRLDIGLKETANTLQEVTIRSSAQQLLTQPQAGLERFSLNETRNMPVLMGERDLLKTIQLLPGVKSAGDGNSGFYVRGGSADQNLILLDDAPVYNASHFLGFFSTFNTDAIKELSLYKAAMPAQYGGRLSSVLDISTNDGSNQEYKVSGGVGLVATRLSVEGPLQKDKSSFLLSGRRTNIDMYLKLLSDSSLNRNKLNFYDLNLKLAYVLGKKDKISISGYMGHDVLLVAGLFGLDWGNKTTAARWTHTFNNRLLAHTSVAYSSFNFTAAVEQNNYNMSMYSQIKDLSGKTEWIYSPGTRSKIYMGVSGIYHNMNPGKISASDKSSVNSQQQQRRRSFENALYVNHDWKASDKLQLSYGLRLTAFSIMGGGGFYELDKQGNVTDTLFYKNRQVVKTYLNPEPRVSASYLLSSSASVKASYTRNVQNLHLVANATSAAPTDRWVSSTNIIKPELADQVSLGYYKNIAGYQYLFSVETYYKQMQNQIDYKDGADVFDDQVLESKLLYGKGRAYGLEMLIKKRKGKLTGWIGYTLSKTERKIDGINNNRWYNAKQDRTHEVSVTASYQLNSRWVLSGNWVFYTGNAVTYPAGKYYIGNRTVYYYTNRNAHRMANYHRLDLNASVSLFKKKKFSSDLSFGVYNAYGRENAYAVFFRQAAATPGKIEAVQVSLFRFVPSVSYDFKF</sequence>
<dbReference type="AlphaFoldDB" id="A0A173MGV2"/>
<dbReference type="InterPro" id="IPR000531">
    <property type="entry name" value="Beta-barrel_TonB"/>
</dbReference>
<evidence type="ECO:0000256" key="4">
    <source>
        <dbReference type="ARBA" id="ARBA00022692"/>
    </source>
</evidence>
<dbReference type="Gene3D" id="2.170.130.10">
    <property type="entry name" value="TonB-dependent receptor, plug domain"/>
    <property type="match status" value="1"/>
</dbReference>
<protein>
    <submittedName>
        <fullName evidence="14">CarboxypepD_reg-like domain-containing protein</fullName>
    </submittedName>
</protein>
<dbReference type="Pfam" id="PF07715">
    <property type="entry name" value="Plug"/>
    <property type="match status" value="1"/>
</dbReference>
<dbReference type="KEGG" id="fln:FLA_2874"/>
<keyword evidence="2 10" id="KW-0813">Transport</keyword>
<evidence type="ECO:0000256" key="7">
    <source>
        <dbReference type="ARBA" id="ARBA00023136"/>
    </source>
</evidence>
<dbReference type="Pfam" id="PF13715">
    <property type="entry name" value="CarbopepD_reg_2"/>
    <property type="match status" value="1"/>
</dbReference>
<keyword evidence="5" id="KW-0732">Signal</keyword>
<dbReference type="SUPFAM" id="SSF49464">
    <property type="entry name" value="Carboxypeptidase regulatory domain-like"/>
    <property type="match status" value="1"/>
</dbReference>
<reference evidence="15" key="1">
    <citation type="submission" date="2017-01" db="EMBL/GenBank/DDBJ databases">
        <authorList>
            <person name="Varghese N."/>
            <person name="Submissions S."/>
        </authorList>
    </citation>
    <scope>NUCLEOTIDE SEQUENCE [LARGE SCALE GENOMIC DNA]</scope>
    <source>
        <strain evidence="15">DSM 21054</strain>
    </source>
</reference>
<dbReference type="Gene3D" id="2.60.40.1120">
    <property type="entry name" value="Carboxypeptidase-like, regulatory domain"/>
    <property type="match status" value="1"/>
</dbReference>
<dbReference type="RefSeq" id="WP_076378314.1">
    <property type="nucleotide sequence ID" value="NZ_AP017422.1"/>
</dbReference>
<accession>A0A173MGV2</accession>
<keyword evidence="15" id="KW-1185">Reference proteome</keyword>
<evidence type="ECO:0000256" key="6">
    <source>
        <dbReference type="ARBA" id="ARBA00023077"/>
    </source>
</evidence>
<dbReference type="PANTHER" id="PTHR30069:SF29">
    <property type="entry name" value="HEMOGLOBIN AND HEMOGLOBIN-HAPTOGLOBIN-BINDING PROTEIN 1-RELATED"/>
    <property type="match status" value="1"/>
</dbReference>
<evidence type="ECO:0000259" key="13">
    <source>
        <dbReference type="Pfam" id="PF07715"/>
    </source>
</evidence>
<feature type="domain" description="TonB-dependent receptor-like beta-barrel" evidence="12">
    <location>
        <begin position="322"/>
        <end position="727"/>
    </location>
</feature>
<dbReference type="GO" id="GO:0044718">
    <property type="term" value="P:siderophore transmembrane transport"/>
    <property type="evidence" value="ECO:0007669"/>
    <property type="project" value="TreeGrafter"/>
</dbReference>
<dbReference type="SUPFAM" id="SSF56935">
    <property type="entry name" value="Porins"/>
    <property type="match status" value="1"/>
</dbReference>
<dbReference type="STRING" id="477680.SAMN05421788_102513"/>
<organism evidence="14 15">
    <name type="scientific">Filimonas lacunae</name>
    <dbReference type="NCBI Taxonomy" id="477680"/>
    <lineage>
        <taxon>Bacteria</taxon>
        <taxon>Pseudomonadati</taxon>
        <taxon>Bacteroidota</taxon>
        <taxon>Chitinophagia</taxon>
        <taxon>Chitinophagales</taxon>
        <taxon>Chitinophagaceae</taxon>
        <taxon>Filimonas</taxon>
    </lineage>
</organism>
<dbReference type="EMBL" id="FTOR01000002">
    <property type="protein sequence ID" value="SIS98816.1"/>
    <property type="molecule type" value="Genomic_DNA"/>
</dbReference>
<dbReference type="PROSITE" id="PS52016">
    <property type="entry name" value="TONB_DEPENDENT_REC_3"/>
    <property type="match status" value="1"/>
</dbReference>
<dbReference type="PANTHER" id="PTHR30069">
    <property type="entry name" value="TONB-DEPENDENT OUTER MEMBRANE RECEPTOR"/>
    <property type="match status" value="1"/>
</dbReference>
<evidence type="ECO:0000256" key="10">
    <source>
        <dbReference type="PROSITE-ProRule" id="PRU01360"/>
    </source>
</evidence>
<evidence type="ECO:0000256" key="1">
    <source>
        <dbReference type="ARBA" id="ARBA00004571"/>
    </source>
</evidence>
<evidence type="ECO:0000259" key="12">
    <source>
        <dbReference type="Pfam" id="PF00593"/>
    </source>
</evidence>
<keyword evidence="6 11" id="KW-0798">TonB box</keyword>
<dbReference type="OrthoDB" id="1111684at2"/>
<dbReference type="GO" id="GO:0015344">
    <property type="term" value="F:siderophore uptake transmembrane transporter activity"/>
    <property type="evidence" value="ECO:0007669"/>
    <property type="project" value="TreeGrafter"/>
</dbReference>
<evidence type="ECO:0000256" key="9">
    <source>
        <dbReference type="ARBA" id="ARBA00023237"/>
    </source>
</evidence>
<dbReference type="Pfam" id="PF00593">
    <property type="entry name" value="TonB_dep_Rec_b-barrel"/>
    <property type="match status" value="1"/>
</dbReference>
<evidence type="ECO:0000256" key="5">
    <source>
        <dbReference type="ARBA" id="ARBA00022729"/>
    </source>
</evidence>
<feature type="domain" description="TonB-dependent receptor plug" evidence="13">
    <location>
        <begin position="139"/>
        <end position="216"/>
    </location>
</feature>
<keyword evidence="4 10" id="KW-0812">Transmembrane</keyword>
<keyword evidence="9 10" id="KW-0998">Cell outer membrane</keyword>
<keyword evidence="3 10" id="KW-1134">Transmembrane beta strand</keyword>
<gene>
    <name evidence="14" type="ORF">SAMN05421788_102513</name>
</gene>